<feature type="transmembrane region" description="Helical" evidence="1">
    <location>
        <begin position="110"/>
        <end position="134"/>
    </location>
</feature>
<dbReference type="EMBL" id="JAMXIB010000005">
    <property type="protein sequence ID" value="MCO5724783.1"/>
    <property type="molecule type" value="Genomic_DNA"/>
</dbReference>
<evidence type="ECO:0008006" key="4">
    <source>
        <dbReference type="Google" id="ProtNLM"/>
    </source>
</evidence>
<dbReference type="RefSeq" id="WP_252741158.1">
    <property type="nucleotide sequence ID" value="NZ_JAMXIB010000005.1"/>
</dbReference>
<name>A0ABT1B039_9FLAO</name>
<feature type="transmembrane region" description="Helical" evidence="1">
    <location>
        <begin position="6"/>
        <end position="28"/>
    </location>
</feature>
<keyword evidence="1" id="KW-0472">Membrane</keyword>
<reference evidence="2 3" key="1">
    <citation type="submission" date="2022-06" db="EMBL/GenBank/DDBJ databases">
        <authorList>
            <person name="Xuan X."/>
        </authorList>
    </citation>
    <scope>NUCLEOTIDE SEQUENCE [LARGE SCALE GENOMIC DNA]</scope>
    <source>
        <strain evidence="2 3">2V75</strain>
    </source>
</reference>
<evidence type="ECO:0000313" key="2">
    <source>
        <dbReference type="EMBL" id="MCO5724783.1"/>
    </source>
</evidence>
<evidence type="ECO:0000313" key="3">
    <source>
        <dbReference type="Proteomes" id="UP001206312"/>
    </source>
</evidence>
<proteinExistence type="predicted"/>
<sequence>MSRMHDFFLFADAVMVGIIWAVQLIVYPGFSYFSRERLLRWHDSYSRRVTILVAPLMLTQLGFGVFWAFSEPGIASLGYVGVAGLLWAITFMAFVPIHRRIGQGTATPHVLARLVSLNAIRTFLWTLLLLWHLYFSCFPLA</sequence>
<keyword evidence="3" id="KW-1185">Reference proteome</keyword>
<keyword evidence="1" id="KW-0812">Transmembrane</keyword>
<gene>
    <name evidence="2" type="ORF">NG653_07925</name>
</gene>
<feature type="transmembrane region" description="Helical" evidence="1">
    <location>
        <begin position="49"/>
        <end position="70"/>
    </location>
</feature>
<feature type="transmembrane region" description="Helical" evidence="1">
    <location>
        <begin position="76"/>
        <end position="98"/>
    </location>
</feature>
<keyword evidence="1" id="KW-1133">Transmembrane helix</keyword>
<accession>A0ABT1B039</accession>
<protein>
    <recommendedName>
        <fullName evidence="4">DUF4149 domain-containing protein</fullName>
    </recommendedName>
</protein>
<organism evidence="2 3">
    <name type="scientific">Robiginitalea marina</name>
    <dbReference type="NCBI Taxonomy" id="2954105"/>
    <lineage>
        <taxon>Bacteria</taxon>
        <taxon>Pseudomonadati</taxon>
        <taxon>Bacteroidota</taxon>
        <taxon>Flavobacteriia</taxon>
        <taxon>Flavobacteriales</taxon>
        <taxon>Flavobacteriaceae</taxon>
        <taxon>Robiginitalea</taxon>
    </lineage>
</organism>
<dbReference type="Proteomes" id="UP001206312">
    <property type="component" value="Unassembled WGS sequence"/>
</dbReference>
<evidence type="ECO:0000256" key="1">
    <source>
        <dbReference type="SAM" id="Phobius"/>
    </source>
</evidence>
<comment type="caution">
    <text evidence="2">The sequence shown here is derived from an EMBL/GenBank/DDBJ whole genome shotgun (WGS) entry which is preliminary data.</text>
</comment>